<dbReference type="CDD" id="cd01297">
    <property type="entry name" value="D-aminoacylase"/>
    <property type="match status" value="1"/>
</dbReference>
<dbReference type="AlphaFoldDB" id="A0A074L2I7"/>
<dbReference type="PANTHER" id="PTHR11647:SF1">
    <property type="entry name" value="COLLAPSIN RESPONSE MEDIATOR PROTEIN"/>
    <property type="match status" value="1"/>
</dbReference>
<dbReference type="OrthoDB" id="9775607at2"/>
<organism evidence="3 4">
    <name type="scientific">Anditalea andensis</name>
    <dbReference type="NCBI Taxonomy" id="1048983"/>
    <lineage>
        <taxon>Bacteria</taxon>
        <taxon>Pseudomonadati</taxon>
        <taxon>Bacteroidota</taxon>
        <taxon>Cytophagia</taxon>
        <taxon>Cytophagales</taxon>
        <taxon>Cytophagaceae</taxon>
        <taxon>Anditalea</taxon>
    </lineage>
</organism>
<dbReference type="InterPro" id="IPR013108">
    <property type="entry name" value="Amidohydro_3"/>
</dbReference>
<keyword evidence="3" id="KW-0378">Hydrolase</keyword>
<dbReference type="GO" id="GO:0016811">
    <property type="term" value="F:hydrolase activity, acting on carbon-nitrogen (but not peptide) bonds, in linear amides"/>
    <property type="evidence" value="ECO:0007669"/>
    <property type="project" value="InterPro"/>
</dbReference>
<dbReference type="Pfam" id="PF07969">
    <property type="entry name" value="Amidohydro_3"/>
    <property type="match status" value="1"/>
</dbReference>
<evidence type="ECO:0000313" key="4">
    <source>
        <dbReference type="Proteomes" id="UP000027821"/>
    </source>
</evidence>
<proteinExistence type="predicted"/>
<dbReference type="Gene3D" id="2.30.40.10">
    <property type="entry name" value="Urease, subunit C, domain 1"/>
    <property type="match status" value="1"/>
</dbReference>
<gene>
    <name evidence="3" type="ORF">EL17_08005</name>
</gene>
<accession>A0A074L2I7</accession>
<sequence>MTIKKTSNQMRYLYLCIFFFIISQYSYGQIPSVDILFKGATVYDGTTSEGKKQDVGIKGDKIIFVGRYKKSKVKAKEIIDADGYVLAPGFIDPHTHIEADLSHEERKANLPYLMQGVTTVIGGNDGSGPLPISRKLEEWERNGIGTNAGLFVGHGTVRRMVLGNRDIAPSEEDLEEMKKIVAQAMEDGAIGLSTGLFYAPGSFAKKDEVVALAKVAHGYGGIYDTHMRDESSYSIGLINSVKETLEIGEESGIPVHFSHIKALGADVWGKSSEVITLIEKSQAEGLKVTANQYPYEASRTSLIAATVPRWAEDGGYEALLERIANPNLKDTLRNGIAENIRRRGGPASLILSTSDHPEWDGYSIEKMASDWEVDPAEVVVEILKKSSEVRVVSFNMRADDIENFMKQPWVMTGSDGVVGHPRKYGSFTKKITEYALEKEILPLHIAIHSSSGKTALTLGISKRGFIKEGYFADIIMFKPKALIDHADYLQPSALSTGMTHVLVNGQFAVKDGRFTSILAGKAIKKD</sequence>
<protein>
    <submittedName>
        <fullName evidence="3">Amidohydrolase</fullName>
    </submittedName>
</protein>
<keyword evidence="1" id="KW-0472">Membrane</keyword>
<keyword evidence="4" id="KW-1185">Reference proteome</keyword>
<dbReference type="PANTHER" id="PTHR11647">
    <property type="entry name" value="HYDRANTOINASE/DIHYDROPYRIMIDINASE FAMILY MEMBER"/>
    <property type="match status" value="1"/>
</dbReference>
<dbReference type="eggNOG" id="COG3653">
    <property type="taxonomic scope" value="Bacteria"/>
</dbReference>
<evidence type="ECO:0000313" key="3">
    <source>
        <dbReference type="EMBL" id="KEO74078.1"/>
    </source>
</evidence>
<feature type="domain" description="Amidohydrolase 3" evidence="2">
    <location>
        <begin position="77"/>
        <end position="507"/>
    </location>
</feature>
<dbReference type="STRING" id="1048983.EL17_08005"/>
<dbReference type="Gene3D" id="3.30.1490.130">
    <property type="entry name" value="D-aminoacylase. Domain 3"/>
    <property type="match status" value="1"/>
</dbReference>
<dbReference type="InterPro" id="IPR011059">
    <property type="entry name" value="Metal-dep_hydrolase_composite"/>
</dbReference>
<dbReference type="EMBL" id="JMIH01000016">
    <property type="protein sequence ID" value="KEO74078.1"/>
    <property type="molecule type" value="Genomic_DNA"/>
</dbReference>
<name>A0A074L2I7_9BACT</name>
<feature type="transmembrane region" description="Helical" evidence="1">
    <location>
        <begin position="12"/>
        <end position="28"/>
    </location>
</feature>
<dbReference type="InterPro" id="IPR023100">
    <property type="entry name" value="D-aminoacylase_insert_dom_sf"/>
</dbReference>
<keyword evidence="1" id="KW-1133">Transmembrane helix</keyword>
<comment type="caution">
    <text evidence="3">The sequence shown here is derived from an EMBL/GenBank/DDBJ whole genome shotgun (WGS) entry which is preliminary data.</text>
</comment>
<dbReference type="Gene3D" id="3.20.20.140">
    <property type="entry name" value="Metal-dependent hydrolases"/>
    <property type="match status" value="1"/>
</dbReference>
<evidence type="ECO:0000259" key="2">
    <source>
        <dbReference type="Pfam" id="PF07969"/>
    </source>
</evidence>
<dbReference type="SUPFAM" id="SSF51338">
    <property type="entry name" value="Composite domain of metallo-dependent hydrolases"/>
    <property type="match status" value="1"/>
</dbReference>
<keyword evidence="1" id="KW-0812">Transmembrane</keyword>
<evidence type="ECO:0000256" key="1">
    <source>
        <dbReference type="SAM" id="Phobius"/>
    </source>
</evidence>
<dbReference type="SUPFAM" id="SSF51556">
    <property type="entry name" value="Metallo-dependent hydrolases"/>
    <property type="match status" value="1"/>
</dbReference>
<dbReference type="Proteomes" id="UP000027821">
    <property type="component" value="Unassembled WGS sequence"/>
</dbReference>
<reference evidence="3 4" key="1">
    <citation type="submission" date="2014-04" db="EMBL/GenBank/DDBJ databases">
        <title>Characterization and application of a salt tolerant electro-active bacterium.</title>
        <authorList>
            <person name="Yang L."/>
            <person name="Wei S."/>
            <person name="Tay Q.X.M."/>
        </authorList>
    </citation>
    <scope>NUCLEOTIDE SEQUENCE [LARGE SCALE GENOMIC DNA]</scope>
    <source>
        <strain evidence="3 4">LY1</strain>
    </source>
</reference>
<dbReference type="InterPro" id="IPR050378">
    <property type="entry name" value="Metallo-dep_Hydrolases_sf"/>
</dbReference>
<dbReference type="InterPro" id="IPR032466">
    <property type="entry name" value="Metal_Hydrolase"/>
</dbReference>